<gene>
    <name evidence="5" type="ORF">F511_17536</name>
</gene>
<dbReference type="InterPro" id="IPR046848">
    <property type="entry name" value="E_motif"/>
</dbReference>
<feature type="repeat" description="PPR" evidence="3">
    <location>
        <begin position="110"/>
        <end position="144"/>
    </location>
</feature>
<comment type="similarity">
    <text evidence="1">Belongs to the PPR family. PCMP-H subfamily.</text>
</comment>
<keyword evidence="6" id="KW-1185">Reference proteome</keyword>
<feature type="domain" description="DYW" evidence="4">
    <location>
        <begin position="652"/>
        <end position="720"/>
    </location>
</feature>
<dbReference type="Pfam" id="PF14432">
    <property type="entry name" value="DYW_deaminase"/>
    <property type="match status" value="1"/>
</dbReference>
<name>A0A2Z7BY68_9LAMI</name>
<dbReference type="GO" id="GO:0008270">
    <property type="term" value="F:zinc ion binding"/>
    <property type="evidence" value="ECO:0007669"/>
    <property type="project" value="InterPro"/>
</dbReference>
<dbReference type="PANTHER" id="PTHR47926:SF452">
    <property type="entry name" value="PENTATRICOPEPTIDE REPEAT-CONTAINING PROTEIN"/>
    <property type="match status" value="1"/>
</dbReference>
<dbReference type="Proteomes" id="UP000250235">
    <property type="component" value="Unassembled WGS sequence"/>
</dbReference>
<accession>A0A2Z7BY68</accession>
<dbReference type="Pfam" id="PF01535">
    <property type="entry name" value="PPR"/>
    <property type="match status" value="8"/>
</dbReference>
<sequence length="720" mass="81313">MFETTTKSSTFIWNAIIREMIDYGLLKEAIVFYYRMQFDGIKADKYTFPFVIKACAGIFSLKEGGKVHSRIVKLGFAADVYICNALILMYAKVGCVEDSEKVFEWMPLKDLVSWNSMISGYVLAGKGRSSLECLQKMQAFGVKPDRFSFIGALGGCALQRYLLNGKEIFCQALRNGFELDVMIQCSLIDMLGKCGQVDYAERFFGRISNKNVVFWNAMIAAYALNDRALKSISCLMEMQEDSRVRPDTITMINLLPSCSKLGALRHGKAIHGYAIRNRFLPHLVLETALIDMYGKCGRVTLAEWLFLHMEEKNLISWNAIMASFVQNGCFRKAVKCLFKLRTELFIPDQMTFASILPAYAEVALLREGKQLHGLITKLGFSSNTFICNALMHMYAKCGDIMLSQNVFDGICCKDVISWNTIIMAYAIHGFGAHSIRLFSEMTKDSYNKPNGSTFVSLLTACSITGNVSEGQKYFDLMKSDYEIDPGIEHYGCVLDMLGRMGNLDLAKSFIDGIPLKPTPRIWGSLLSASRHHRNIEMAELCTNQILSLENNNTGCYVLLSNMYADAERWDDAERVRCLMEKQGLEKTIGRSTVECHAKAYVFTNHNRSHAEISNVVYNVLDILLRRTGEVHHPSKFKPREVMRRRAGSPTFHGVRLAICFGVISTSVGNPVLVRKNTRICEDCHRAAKTMSDMTNREIVVGDPKTYHHFRNGRCSCGDYW</sequence>
<evidence type="ECO:0000256" key="1">
    <source>
        <dbReference type="ARBA" id="ARBA00006643"/>
    </source>
</evidence>
<dbReference type="FunFam" id="1.25.40.10:FF:000351">
    <property type="entry name" value="Pentatricopeptide repeat-containing protein"/>
    <property type="match status" value="1"/>
</dbReference>
<dbReference type="EMBL" id="KV001272">
    <property type="protein sequence ID" value="KZV39344.1"/>
    <property type="molecule type" value="Genomic_DNA"/>
</dbReference>
<evidence type="ECO:0000259" key="4">
    <source>
        <dbReference type="Pfam" id="PF14432"/>
    </source>
</evidence>
<dbReference type="Gene3D" id="1.25.40.10">
    <property type="entry name" value="Tetratricopeptide repeat domain"/>
    <property type="match status" value="6"/>
</dbReference>
<dbReference type="InterPro" id="IPR002885">
    <property type="entry name" value="PPR_rpt"/>
</dbReference>
<dbReference type="FunFam" id="1.25.40.10:FF:000344">
    <property type="entry name" value="Pentatricopeptide repeat-containing protein"/>
    <property type="match status" value="1"/>
</dbReference>
<keyword evidence="2" id="KW-0677">Repeat</keyword>
<dbReference type="GO" id="GO:0009451">
    <property type="term" value="P:RNA modification"/>
    <property type="evidence" value="ECO:0007669"/>
    <property type="project" value="InterPro"/>
</dbReference>
<dbReference type="AlphaFoldDB" id="A0A2Z7BY68"/>
<proteinExistence type="inferred from homology"/>
<organism evidence="5 6">
    <name type="scientific">Dorcoceras hygrometricum</name>
    <dbReference type="NCBI Taxonomy" id="472368"/>
    <lineage>
        <taxon>Eukaryota</taxon>
        <taxon>Viridiplantae</taxon>
        <taxon>Streptophyta</taxon>
        <taxon>Embryophyta</taxon>
        <taxon>Tracheophyta</taxon>
        <taxon>Spermatophyta</taxon>
        <taxon>Magnoliopsida</taxon>
        <taxon>eudicotyledons</taxon>
        <taxon>Gunneridae</taxon>
        <taxon>Pentapetalae</taxon>
        <taxon>asterids</taxon>
        <taxon>lamiids</taxon>
        <taxon>Lamiales</taxon>
        <taxon>Gesneriaceae</taxon>
        <taxon>Didymocarpoideae</taxon>
        <taxon>Trichosporeae</taxon>
        <taxon>Loxocarpinae</taxon>
        <taxon>Dorcoceras</taxon>
    </lineage>
</organism>
<dbReference type="FunFam" id="1.25.40.10:FF:000073">
    <property type="entry name" value="Pentatricopeptide repeat-containing protein chloroplastic"/>
    <property type="match status" value="1"/>
</dbReference>
<feature type="repeat" description="PPR" evidence="3">
    <location>
        <begin position="414"/>
        <end position="448"/>
    </location>
</feature>
<evidence type="ECO:0000313" key="6">
    <source>
        <dbReference type="Proteomes" id="UP000250235"/>
    </source>
</evidence>
<evidence type="ECO:0000313" key="5">
    <source>
        <dbReference type="EMBL" id="KZV39344.1"/>
    </source>
</evidence>
<dbReference type="InterPro" id="IPR046960">
    <property type="entry name" value="PPR_At4g14850-like_plant"/>
</dbReference>
<dbReference type="Pfam" id="PF20431">
    <property type="entry name" value="E_motif"/>
    <property type="match status" value="1"/>
</dbReference>
<dbReference type="OrthoDB" id="185373at2759"/>
<dbReference type="NCBIfam" id="TIGR00756">
    <property type="entry name" value="PPR"/>
    <property type="match status" value="1"/>
</dbReference>
<dbReference type="GO" id="GO:0003729">
    <property type="term" value="F:mRNA binding"/>
    <property type="evidence" value="ECO:0007669"/>
    <property type="project" value="UniProtKB-ARBA"/>
</dbReference>
<dbReference type="InterPro" id="IPR011990">
    <property type="entry name" value="TPR-like_helical_dom_sf"/>
</dbReference>
<evidence type="ECO:0000256" key="3">
    <source>
        <dbReference type="PROSITE-ProRule" id="PRU00708"/>
    </source>
</evidence>
<dbReference type="PANTHER" id="PTHR47926">
    <property type="entry name" value="PENTATRICOPEPTIDE REPEAT-CONTAINING PROTEIN"/>
    <property type="match status" value="1"/>
</dbReference>
<evidence type="ECO:0000256" key="2">
    <source>
        <dbReference type="ARBA" id="ARBA00022737"/>
    </source>
</evidence>
<dbReference type="FunFam" id="1.25.40.10:FF:000090">
    <property type="entry name" value="Pentatricopeptide repeat-containing protein, chloroplastic"/>
    <property type="match status" value="1"/>
</dbReference>
<dbReference type="InterPro" id="IPR032867">
    <property type="entry name" value="DYW_dom"/>
</dbReference>
<protein>
    <submittedName>
        <fullName evidence="5">Pentatricopeptide repeat-containing protein chloroplastic</fullName>
    </submittedName>
</protein>
<reference evidence="5 6" key="1">
    <citation type="journal article" date="2015" name="Proc. Natl. Acad. Sci. U.S.A.">
        <title>The resurrection genome of Boea hygrometrica: A blueprint for survival of dehydration.</title>
        <authorList>
            <person name="Xiao L."/>
            <person name="Yang G."/>
            <person name="Zhang L."/>
            <person name="Yang X."/>
            <person name="Zhao S."/>
            <person name="Ji Z."/>
            <person name="Zhou Q."/>
            <person name="Hu M."/>
            <person name="Wang Y."/>
            <person name="Chen M."/>
            <person name="Xu Y."/>
            <person name="Jin H."/>
            <person name="Xiao X."/>
            <person name="Hu G."/>
            <person name="Bao F."/>
            <person name="Hu Y."/>
            <person name="Wan P."/>
            <person name="Li L."/>
            <person name="Deng X."/>
            <person name="Kuang T."/>
            <person name="Xiang C."/>
            <person name="Zhu J.K."/>
            <person name="Oliver M.J."/>
            <person name="He Y."/>
        </authorList>
    </citation>
    <scope>NUCLEOTIDE SEQUENCE [LARGE SCALE GENOMIC DNA]</scope>
    <source>
        <strain evidence="6">cv. XS01</strain>
    </source>
</reference>
<dbReference type="PROSITE" id="PS51375">
    <property type="entry name" value="PPR"/>
    <property type="match status" value="2"/>
</dbReference>